<dbReference type="GO" id="GO:0006508">
    <property type="term" value="P:proteolysis"/>
    <property type="evidence" value="ECO:0007669"/>
    <property type="project" value="UniProtKB-KW"/>
</dbReference>
<dbReference type="PANTHER" id="PTHR21666">
    <property type="entry name" value="PEPTIDASE-RELATED"/>
    <property type="match status" value="1"/>
</dbReference>
<comment type="cofactor">
    <cofactor evidence="1">
        <name>Zn(2+)</name>
        <dbReference type="ChEBI" id="CHEBI:29105"/>
    </cofactor>
</comment>
<evidence type="ECO:0000256" key="3">
    <source>
        <dbReference type="ARBA" id="ARBA00022670"/>
    </source>
</evidence>
<proteinExistence type="predicted"/>
<organism evidence="10">
    <name type="scientific">uncultured gamma proteobacterium HF4000_47G05</name>
    <dbReference type="NCBI Taxonomy" id="723582"/>
    <lineage>
        <taxon>Bacteria</taxon>
        <taxon>Pseudomonadati</taxon>
        <taxon>Pseudomonadota</taxon>
        <taxon>Gammaproteobacteria</taxon>
        <taxon>environmental samples</taxon>
    </lineage>
</organism>
<dbReference type="AlphaFoldDB" id="E7C8M8"/>
<keyword evidence="6" id="KW-0862">Zinc</keyword>
<reference evidence="10" key="1">
    <citation type="submission" date="2010-01" db="EMBL/GenBank/DDBJ databases">
        <title>Genome fragments of uncultured bacteria from the North Pacific subtropical Gyre.</title>
        <authorList>
            <person name="Pham V.D."/>
            <person name="Delong E.F."/>
        </authorList>
    </citation>
    <scope>NUCLEOTIDE SEQUENCE</scope>
</reference>
<dbReference type="Pfam" id="PF19425">
    <property type="entry name" value="Csd3_N2"/>
    <property type="match status" value="1"/>
</dbReference>
<keyword evidence="7" id="KW-0482">Metalloprotease</keyword>
<evidence type="ECO:0000256" key="5">
    <source>
        <dbReference type="ARBA" id="ARBA00022801"/>
    </source>
</evidence>
<dbReference type="InterPro" id="IPR045834">
    <property type="entry name" value="Csd3_N2"/>
</dbReference>
<evidence type="ECO:0000256" key="4">
    <source>
        <dbReference type="ARBA" id="ARBA00022723"/>
    </source>
</evidence>
<keyword evidence="4" id="KW-0479">Metal-binding</keyword>
<accession>E7C8M8</accession>
<protein>
    <submittedName>
        <fullName evidence="10">Membrane proteins related to metalloendopeptidases</fullName>
    </submittedName>
</protein>
<comment type="subcellular location">
    <subcellularLocation>
        <location evidence="2">Cell envelope</location>
    </subcellularLocation>
</comment>
<dbReference type="EMBL" id="GU568024">
    <property type="protein sequence ID" value="ADI23802.1"/>
    <property type="molecule type" value="Genomic_DNA"/>
</dbReference>
<dbReference type="Gene3D" id="3.10.450.350">
    <property type="match status" value="2"/>
</dbReference>
<keyword evidence="5" id="KW-0378">Hydrolase</keyword>
<dbReference type="GO" id="GO:0004222">
    <property type="term" value="F:metalloendopeptidase activity"/>
    <property type="evidence" value="ECO:0007669"/>
    <property type="project" value="TreeGrafter"/>
</dbReference>
<evidence type="ECO:0000313" key="10">
    <source>
        <dbReference type="EMBL" id="ADI23802.1"/>
    </source>
</evidence>
<evidence type="ECO:0000259" key="8">
    <source>
        <dbReference type="Pfam" id="PF01551"/>
    </source>
</evidence>
<evidence type="ECO:0000256" key="6">
    <source>
        <dbReference type="ARBA" id="ARBA00022833"/>
    </source>
</evidence>
<feature type="domain" description="Csd3-like second N-terminal" evidence="9">
    <location>
        <begin position="218"/>
        <end position="337"/>
    </location>
</feature>
<evidence type="ECO:0000259" key="9">
    <source>
        <dbReference type="Pfam" id="PF19425"/>
    </source>
</evidence>
<feature type="domain" description="M23ase beta-sheet core" evidence="8">
    <location>
        <begin position="351"/>
        <end position="447"/>
    </location>
</feature>
<name>E7C8M8_9GAMM</name>
<keyword evidence="3" id="KW-0645">Protease</keyword>
<evidence type="ECO:0000256" key="1">
    <source>
        <dbReference type="ARBA" id="ARBA00001947"/>
    </source>
</evidence>
<dbReference type="GO" id="GO:0030313">
    <property type="term" value="C:cell envelope"/>
    <property type="evidence" value="ECO:0007669"/>
    <property type="project" value="UniProtKB-SubCell"/>
</dbReference>
<dbReference type="InterPro" id="IPR011055">
    <property type="entry name" value="Dup_hybrid_motif"/>
</dbReference>
<dbReference type="PANTHER" id="PTHR21666:SF288">
    <property type="entry name" value="CELL DIVISION PROTEIN YTFB"/>
    <property type="match status" value="1"/>
</dbReference>
<dbReference type="CDD" id="cd12797">
    <property type="entry name" value="M23_peptidase"/>
    <property type="match status" value="1"/>
</dbReference>
<dbReference type="GO" id="GO:0046872">
    <property type="term" value="F:metal ion binding"/>
    <property type="evidence" value="ECO:0007669"/>
    <property type="project" value="UniProtKB-KW"/>
</dbReference>
<dbReference type="InterPro" id="IPR016047">
    <property type="entry name" value="M23ase_b-sheet_dom"/>
</dbReference>
<dbReference type="Gene3D" id="2.70.70.10">
    <property type="entry name" value="Glucose Permease (Domain IIA)"/>
    <property type="match status" value="1"/>
</dbReference>
<dbReference type="InterPro" id="IPR050570">
    <property type="entry name" value="Cell_wall_metabolism_enzyme"/>
</dbReference>
<evidence type="ECO:0000256" key="2">
    <source>
        <dbReference type="ARBA" id="ARBA00004196"/>
    </source>
</evidence>
<dbReference type="Pfam" id="PF01551">
    <property type="entry name" value="Peptidase_M23"/>
    <property type="match status" value="1"/>
</dbReference>
<evidence type="ECO:0000256" key="7">
    <source>
        <dbReference type="ARBA" id="ARBA00023049"/>
    </source>
</evidence>
<sequence length="483" mass="53429">MIMLVATWLASRPDASIDEVDNSQVEYDPLHSQIAQVLNARKKTAAASSAALIPNKSVVPLGSSSASSADRGSGFEVDLWPAMKELPKVTVSVSLDTKAIHAVQPLSATKMVDSVPTQTVASSTKSNWVDIDIRPGDSLTRIFNRLKLDPAVAITIAAHRKGQVLTSLKTGPRLKIRLTDGQFRELEYEKSLKQLLLVKTTDNGLRFDTVNRSFEVIEQKATGVIASTLFDSGLKAGLSEPLLYKLMSTFEWQIDFNTDIRSGDQFAVIYEERFLEGRKIGTGTVLAASFILSGKPHHAIRHTDSAGIVRYFSLDGTSMQGKFLHSPVRNSRITSGYSLRRFHPILKVWRPHRGLDFSGRNGNSVLSTADGKVVFVGRKGNYGKTVIIKHGSNYRTLYAHLSKYGKKVRKGRWVQQGQIIGYVGSTGLSTSPHLHYELWLNGKRRNPLKLKLPRATSVRQNEKSEFLRRASTFSAALNRLVDA</sequence>
<dbReference type="SUPFAM" id="SSF51261">
    <property type="entry name" value="Duplicated hybrid motif"/>
    <property type="match status" value="1"/>
</dbReference>